<keyword evidence="4" id="KW-0238">DNA-binding</keyword>
<feature type="compositionally biased region" description="Polar residues" evidence="5">
    <location>
        <begin position="66"/>
        <end position="76"/>
    </location>
</feature>
<keyword evidence="8" id="KW-1185">Reference proteome</keyword>
<dbReference type="SMART" id="SM00528">
    <property type="entry name" value="HNS"/>
    <property type="match status" value="1"/>
</dbReference>
<name>A0ABW1U2G6_9BURK</name>
<reference evidence="8" key="1">
    <citation type="journal article" date="2019" name="Int. J. Syst. Evol. Microbiol.">
        <title>The Global Catalogue of Microorganisms (GCM) 10K type strain sequencing project: providing services to taxonomists for standard genome sequencing and annotation.</title>
        <authorList>
            <consortium name="The Broad Institute Genomics Platform"/>
            <consortium name="The Broad Institute Genome Sequencing Center for Infectious Disease"/>
            <person name="Wu L."/>
            <person name="Ma J."/>
        </authorList>
    </citation>
    <scope>NUCLEOTIDE SEQUENCE [LARGE SCALE GENOMIC DNA]</scope>
    <source>
        <strain evidence="8">CCUG 39402</strain>
    </source>
</reference>
<dbReference type="Pfam" id="PF00816">
    <property type="entry name" value="Histone_HNS"/>
    <property type="match status" value="1"/>
</dbReference>
<feature type="domain" description="DNA-binding protein H-NS-like C-terminal" evidence="6">
    <location>
        <begin position="73"/>
        <end position="116"/>
    </location>
</feature>
<dbReference type="PANTHER" id="PTHR38097">
    <property type="match status" value="1"/>
</dbReference>
<dbReference type="SUPFAM" id="SSF81273">
    <property type="entry name" value="H-NS histone-like proteins"/>
    <property type="match status" value="1"/>
</dbReference>
<evidence type="ECO:0000313" key="7">
    <source>
        <dbReference type="EMBL" id="MFC6283193.1"/>
    </source>
</evidence>
<dbReference type="InterPro" id="IPR027444">
    <property type="entry name" value="H-NS_C_dom"/>
</dbReference>
<comment type="subcellular location">
    <subcellularLocation>
        <location evidence="1">Cytoplasm</location>
        <location evidence="1">Nucleoid</location>
    </subcellularLocation>
</comment>
<sequence length="118" mass="13513">MNSLIDIQAQIQRLQKQADQIKAKEFEKTIHEIREKMLAFGITPKDLLMTKEGKRGPNSYKKQQERVNASQKKTTSRLVAAKYRGPDGQTWSGRGLTPRWLKALIAQGRKKEEFAITS</sequence>
<evidence type="ECO:0000313" key="8">
    <source>
        <dbReference type="Proteomes" id="UP001596270"/>
    </source>
</evidence>
<comment type="caution">
    <text evidence="7">The sequence shown here is derived from an EMBL/GenBank/DDBJ whole genome shotgun (WGS) entry which is preliminary data.</text>
</comment>
<evidence type="ECO:0000256" key="5">
    <source>
        <dbReference type="SAM" id="MobiDB-lite"/>
    </source>
</evidence>
<dbReference type="EMBL" id="JBHSRS010000082">
    <property type="protein sequence ID" value="MFC6283193.1"/>
    <property type="molecule type" value="Genomic_DNA"/>
</dbReference>
<accession>A0ABW1U2G6</accession>
<evidence type="ECO:0000256" key="3">
    <source>
        <dbReference type="ARBA" id="ARBA00022490"/>
    </source>
</evidence>
<dbReference type="InterPro" id="IPR037150">
    <property type="entry name" value="H-NS_C_dom_sf"/>
</dbReference>
<keyword evidence="3" id="KW-0963">Cytoplasm</keyword>
<dbReference type="RefSeq" id="WP_371436937.1">
    <property type="nucleotide sequence ID" value="NZ_JBHSRS010000082.1"/>
</dbReference>
<evidence type="ECO:0000259" key="6">
    <source>
        <dbReference type="SMART" id="SM00528"/>
    </source>
</evidence>
<evidence type="ECO:0000256" key="1">
    <source>
        <dbReference type="ARBA" id="ARBA00004453"/>
    </source>
</evidence>
<feature type="region of interest" description="Disordered" evidence="5">
    <location>
        <begin position="50"/>
        <end position="76"/>
    </location>
</feature>
<dbReference type="Gene3D" id="4.10.430.10">
    <property type="entry name" value="Histone-like protein H-NS, C-terminal domain"/>
    <property type="match status" value="1"/>
</dbReference>
<organism evidence="7 8">
    <name type="scientific">Polaromonas aquatica</name>
    <dbReference type="NCBI Taxonomy" id="332657"/>
    <lineage>
        <taxon>Bacteria</taxon>
        <taxon>Pseudomonadati</taxon>
        <taxon>Pseudomonadota</taxon>
        <taxon>Betaproteobacteria</taxon>
        <taxon>Burkholderiales</taxon>
        <taxon>Comamonadaceae</taxon>
        <taxon>Polaromonas</taxon>
    </lineage>
</organism>
<evidence type="ECO:0000256" key="2">
    <source>
        <dbReference type="ARBA" id="ARBA00010610"/>
    </source>
</evidence>
<comment type="similarity">
    <text evidence="2">Belongs to the histone-like protein H-NS family.</text>
</comment>
<dbReference type="Proteomes" id="UP001596270">
    <property type="component" value="Unassembled WGS sequence"/>
</dbReference>
<dbReference type="PANTHER" id="PTHR38097:SF2">
    <property type="entry name" value="DNA-BINDING PROTEIN STPA"/>
    <property type="match status" value="1"/>
</dbReference>
<protein>
    <submittedName>
        <fullName evidence="7">H-NS family nucleoid-associated regulatory protein</fullName>
    </submittedName>
</protein>
<proteinExistence type="inferred from homology"/>
<evidence type="ECO:0000256" key="4">
    <source>
        <dbReference type="ARBA" id="ARBA00023125"/>
    </source>
</evidence>
<gene>
    <name evidence="7" type="ORF">ACFQND_18365</name>
</gene>